<evidence type="ECO:0000313" key="3">
    <source>
        <dbReference type="Proteomes" id="UP000006241"/>
    </source>
</evidence>
<dbReference type="AlphaFoldDB" id="C2G2Y1"/>
<evidence type="ECO:0000256" key="1">
    <source>
        <dbReference type="SAM" id="SignalP"/>
    </source>
</evidence>
<dbReference type="EMBL" id="ACHB01000091">
    <property type="protein sequence ID" value="EEI90350.1"/>
    <property type="molecule type" value="Genomic_DNA"/>
</dbReference>
<proteinExistence type="predicted"/>
<feature type="chain" id="PRO_5002914096" evidence="1">
    <location>
        <begin position="20"/>
        <end position="74"/>
    </location>
</feature>
<keyword evidence="1" id="KW-0732">Signal</keyword>
<evidence type="ECO:0000313" key="2">
    <source>
        <dbReference type="EMBL" id="EEI90350.1"/>
    </source>
</evidence>
<dbReference type="Proteomes" id="UP000006241">
    <property type="component" value="Unassembled WGS sequence"/>
</dbReference>
<reference evidence="2 3" key="1">
    <citation type="submission" date="2009-01" db="EMBL/GenBank/DDBJ databases">
        <authorList>
            <person name="Qin X."/>
            <person name="Bachman B."/>
            <person name="Battles P."/>
            <person name="Bell A."/>
            <person name="Bess C."/>
            <person name="Bickham C."/>
            <person name="Chaboub L."/>
            <person name="Chen D."/>
            <person name="Coyle M."/>
            <person name="Deiros D.R."/>
            <person name="Dinh H."/>
            <person name="Forbes L."/>
            <person name="Fowler G."/>
            <person name="Francisco L."/>
            <person name="Fu Q."/>
            <person name="Gubbala S."/>
            <person name="Hale W."/>
            <person name="Han Y."/>
            <person name="Hemphill L."/>
            <person name="Highlander S.K."/>
            <person name="Hirani K."/>
            <person name="Hogues M."/>
            <person name="Jackson L."/>
            <person name="Jakkamsetti A."/>
            <person name="Javaid M."/>
            <person name="Jiang H."/>
            <person name="Korchina V."/>
            <person name="Kovar C."/>
            <person name="Lara F."/>
            <person name="Lee S."/>
            <person name="Mata R."/>
            <person name="Mathew T."/>
            <person name="Moen C."/>
            <person name="Morales K."/>
            <person name="Munidasa M."/>
            <person name="Nazareth L."/>
            <person name="Ngo R."/>
            <person name="Nguyen L."/>
            <person name="Okwuonu G."/>
            <person name="Ongeri F."/>
            <person name="Patil S."/>
            <person name="Petrosino J."/>
            <person name="Pham C."/>
            <person name="Pham P."/>
            <person name="Pu L.-L."/>
            <person name="Puazo M."/>
            <person name="Raj R."/>
            <person name="Reid J."/>
            <person name="Rouhana J."/>
            <person name="Saada N."/>
            <person name="Shang Y."/>
            <person name="Simmons D."/>
            <person name="Thornton R."/>
            <person name="Warren J."/>
            <person name="Weissenberger G."/>
            <person name="Zhang J."/>
            <person name="Zhang L."/>
            <person name="Zhou C."/>
            <person name="Zhu D."/>
            <person name="Muzny D."/>
            <person name="Worley K."/>
            <person name="Gibbs R."/>
        </authorList>
    </citation>
    <scope>NUCLEOTIDE SEQUENCE [LARGE SCALE GENOMIC DNA]</scope>
    <source>
        <strain evidence="2 3">ATCC 33300</strain>
    </source>
</reference>
<accession>C2G2Y1</accession>
<gene>
    <name evidence="2" type="ORF">HMPREF0765_3937</name>
</gene>
<sequence length="74" mass="8703">MNKSIVCLLLMMLGFPLWGSTQQLYTLEQCMVWGMENHLDVKIHNLQIKAFRAAEINKAFPFFTRYFCADQPFL</sequence>
<comment type="caution">
    <text evidence="2">The sequence shown here is derived from an EMBL/GenBank/DDBJ whole genome shotgun (WGS) entry which is preliminary data.</text>
</comment>
<name>C2G2Y1_SPHSI</name>
<protein>
    <submittedName>
        <fullName evidence="2">Uncharacterized protein</fullName>
    </submittedName>
</protein>
<feature type="signal peptide" evidence="1">
    <location>
        <begin position="1"/>
        <end position="19"/>
    </location>
</feature>
<organism evidence="2 3">
    <name type="scientific">Sphingobacterium spiritivorum ATCC 33300</name>
    <dbReference type="NCBI Taxonomy" id="525372"/>
    <lineage>
        <taxon>Bacteria</taxon>
        <taxon>Pseudomonadati</taxon>
        <taxon>Bacteroidota</taxon>
        <taxon>Sphingobacteriia</taxon>
        <taxon>Sphingobacteriales</taxon>
        <taxon>Sphingobacteriaceae</taxon>
        <taxon>Sphingobacterium</taxon>
    </lineage>
</organism>
<dbReference type="HOGENOM" id="CLU_2685961_0_0_10"/>